<comment type="caution">
    <text evidence="6">The sequence shown here is derived from an EMBL/GenBank/DDBJ whole genome shotgun (WGS) entry which is preliminary data.</text>
</comment>
<protein>
    <submittedName>
        <fullName evidence="6">NitT/TauT family transport system ATP-binding protein</fullName>
    </submittedName>
</protein>
<keyword evidence="2" id="KW-0547">Nucleotide-binding</keyword>
<dbReference type="RefSeq" id="WP_100346019.1">
    <property type="nucleotide sequence ID" value="NZ_PGFB01000006.1"/>
</dbReference>
<reference evidence="6 7" key="1">
    <citation type="submission" date="2017-11" db="EMBL/GenBank/DDBJ databases">
        <title>Genomic Encyclopedia of Archaeal and Bacterial Type Strains, Phase II (KMG-II): From Individual Species to Whole Genera.</title>
        <authorList>
            <person name="Goeker M."/>
        </authorList>
    </citation>
    <scope>NUCLEOTIDE SEQUENCE [LARGE SCALE GENOMIC DNA]</scope>
    <source>
        <strain evidence="6 7">DSM 25625</strain>
    </source>
</reference>
<organism evidence="6 7">
    <name type="scientific">Compostimonas suwonensis</name>
    <dbReference type="NCBI Taxonomy" id="1048394"/>
    <lineage>
        <taxon>Bacteria</taxon>
        <taxon>Bacillati</taxon>
        <taxon>Actinomycetota</taxon>
        <taxon>Actinomycetes</taxon>
        <taxon>Micrococcales</taxon>
        <taxon>Microbacteriaceae</taxon>
        <taxon>Compostimonas</taxon>
    </lineage>
</organism>
<dbReference type="OrthoDB" id="8773773at2"/>
<keyword evidence="1" id="KW-0813">Transport</keyword>
<dbReference type="Gene3D" id="3.40.50.300">
    <property type="entry name" value="P-loop containing nucleotide triphosphate hydrolases"/>
    <property type="match status" value="1"/>
</dbReference>
<evidence type="ECO:0000313" key="6">
    <source>
        <dbReference type="EMBL" id="PJJ55366.1"/>
    </source>
</evidence>
<evidence type="ECO:0000256" key="2">
    <source>
        <dbReference type="ARBA" id="ARBA00022741"/>
    </source>
</evidence>
<dbReference type="PANTHER" id="PTHR42788:SF13">
    <property type="entry name" value="ALIPHATIC SULFONATES IMPORT ATP-BINDING PROTEIN SSUB"/>
    <property type="match status" value="1"/>
</dbReference>
<keyword evidence="7" id="KW-1185">Reference proteome</keyword>
<dbReference type="PROSITE" id="PS00211">
    <property type="entry name" value="ABC_TRANSPORTER_1"/>
    <property type="match status" value="1"/>
</dbReference>
<dbReference type="InterPro" id="IPR050166">
    <property type="entry name" value="ABC_transporter_ATP-bind"/>
</dbReference>
<dbReference type="Pfam" id="PF00005">
    <property type="entry name" value="ABC_tran"/>
    <property type="match status" value="1"/>
</dbReference>
<keyword evidence="3 6" id="KW-0067">ATP-binding</keyword>
<feature type="region of interest" description="Disordered" evidence="4">
    <location>
        <begin position="1"/>
        <end position="30"/>
    </location>
</feature>
<dbReference type="GO" id="GO:0005524">
    <property type="term" value="F:ATP binding"/>
    <property type="evidence" value="ECO:0007669"/>
    <property type="project" value="UniProtKB-KW"/>
</dbReference>
<dbReference type="SUPFAM" id="SSF52540">
    <property type="entry name" value="P-loop containing nucleoside triphosphate hydrolases"/>
    <property type="match status" value="1"/>
</dbReference>
<evidence type="ECO:0000313" key="7">
    <source>
        <dbReference type="Proteomes" id="UP000230161"/>
    </source>
</evidence>
<dbReference type="InterPro" id="IPR027417">
    <property type="entry name" value="P-loop_NTPase"/>
</dbReference>
<dbReference type="CDD" id="cd03293">
    <property type="entry name" value="ABC_NrtD_SsuB_transporters"/>
    <property type="match status" value="1"/>
</dbReference>
<feature type="compositionally biased region" description="Polar residues" evidence="4">
    <location>
        <begin position="1"/>
        <end position="21"/>
    </location>
</feature>
<dbReference type="EMBL" id="PGFB01000006">
    <property type="protein sequence ID" value="PJJ55366.1"/>
    <property type="molecule type" value="Genomic_DNA"/>
</dbReference>
<feature type="domain" description="ABC transporter" evidence="5">
    <location>
        <begin position="37"/>
        <end position="271"/>
    </location>
</feature>
<evidence type="ECO:0000256" key="1">
    <source>
        <dbReference type="ARBA" id="ARBA00022448"/>
    </source>
</evidence>
<dbReference type="GO" id="GO:0016887">
    <property type="term" value="F:ATP hydrolysis activity"/>
    <property type="evidence" value="ECO:0007669"/>
    <property type="project" value="InterPro"/>
</dbReference>
<accession>A0A2M9BBQ0</accession>
<name>A0A2M9BBQ0_9MICO</name>
<evidence type="ECO:0000256" key="4">
    <source>
        <dbReference type="SAM" id="MobiDB-lite"/>
    </source>
</evidence>
<dbReference type="InterPro" id="IPR017871">
    <property type="entry name" value="ABC_transporter-like_CS"/>
</dbReference>
<evidence type="ECO:0000256" key="3">
    <source>
        <dbReference type="ARBA" id="ARBA00022840"/>
    </source>
</evidence>
<dbReference type="InterPro" id="IPR003439">
    <property type="entry name" value="ABC_transporter-like_ATP-bd"/>
</dbReference>
<sequence length="297" mass="31794">MSVTNATHRSAGTPAASQTATRRGDPADASRGGALVVSGVSVKYQSQGDEQPVLAVDDVSLEAAPGEFVAIVGPSGCGKSTLLKAVAGLLPTSSGSVSFGGETQARLGFVFQSDALLPWKTAAENVEIAIKMSFRQVSKGRLSKAKLQEKAIELLEQFGLGESTHKYPAQLSGGMRKRVALARAVAYEPSAFLMDEPFSALDAQTRIRVGNFFLRMLEDLGQTVLFVTHDIEEAVAMADRVIVLSKGPGRVIETINVTIPRPRDYHDTRFHPLFKDLQQRVWDSLGYSQGATSGDGE</sequence>
<gene>
    <name evidence="6" type="ORF">CLV54_3256</name>
</gene>
<dbReference type="PROSITE" id="PS50893">
    <property type="entry name" value="ABC_TRANSPORTER_2"/>
    <property type="match status" value="1"/>
</dbReference>
<dbReference type="Proteomes" id="UP000230161">
    <property type="component" value="Unassembled WGS sequence"/>
</dbReference>
<dbReference type="InterPro" id="IPR003593">
    <property type="entry name" value="AAA+_ATPase"/>
</dbReference>
<dbReference type="AlphaFoldDB" id="A0A2M9BBQ0"/>
<evidence type="ECO:0000259" key="5">
    <source>
        <dbReference type="PROSITE" id="PS50893"/>
    </source>
</evidence>
<proteinExistence type="predicted"/>
<dbReference type="PANTHER" id="PTHR42788">
    <property type="entry name" value="TAURINE IMPORT ATP-BINDING PROTEIN-RELATED"/>
    <property type="match status" value="1"/>
</dbReference>
<dbReference type="SMART" id="SM00382">
    <property type="entry name" value="AAA"/>
    <property type="match status" value="1"/>
</dbReference>